<sequence>MSTTQVKVAAKSINLYNHVLHLLGMVVWTESGASGKMLPGMRMNGKENSGDLFDRFPYSYRKKVTHMKRLEGGSRAEEKKKGIRILCLVCLRSPFAAILQPNAANSLAALTAANSQCNNNSTMWGRSQNWSIWVIFFLFNCRTLIFDNGTF</sequence>
<dbReference type="Proteomes" id="UP000037122">
    <property type="component" value="Unassembled WGS sequence"/>
</dbReference>
<accession>A0A0L0P7J7</accession>
<dbReference type="AlphaFoldDB" id="A0A0L0P7J7"/>
<dbReference type="EMBL" id="LGST01000004">
    <property type="protein sequence ID" value="KNE02294.1"/>
    <property type="molecule type" value="Genomic_DNA"/>
</dbReference>
<protein>
    <submittedName>
        <fullName evidence="1">Uncharacterized protein</fullName>
    </submittedName>
</protein>
<organism evidence="1 2">
    <name type="scientific">Candidozyma auris</name>
    <name type="common">Yeast</name>
    <name type="synonym">Candida auris</name>
    <dbReference type="NCBI Taxonomy" id="498019"/>
    <lineage>
        <taxon>Eukaryota</taxon>
        <taxon>Fungi</taxon>
        <taxon>Dikarya</taxon>
        <taxon>Ascomycota</taxon>
        <taxon>Saccharomycotina</taxon>
        <taxon>Pichiomycetes</taxon>
        <taxon>Metschnikowiaceae</taxon>
        <taxon>Candidozyma</taxon>
    </lineage>
</organism>
<proteinExistence type="predicted"/>
<evidence type="ECO:0000313" key="2">
    <source>
        <dbReference type="Proteomes" id="UP000037122"/>
    </source>
</evidence>
<evidence type="ECO:0000313" key="1">
    <source>
        <dbReference type="EMBL" id="KNE02294.1"/>
    </source>
</evidence>
<name>A0A0L0P7J7_CANAR</name>
<comment type="caution">
    <text evidence="1">The sequence shown here is derived from an EMBL/GenBank/DDBJ whole genome shotgun (WGS) entry which is preliminary data.</text>
</comment>
<reference evidence="2" key="1">
    <citation type="journal article" date="2015" name="BMC Genomics">
        <title>Draft genome of a commonly misdiagnosed multidrug resistant pathogen Candida auris.</title>
        <authorList>
            <person name="Chatterjee S."/>
            <person name="Alampalli S.V."/>
            <person name="Nageshan R.K."/>
            <person name="Chettiar S.T."/>
            <person name="Joshi S."/>
            <person name="Tatu U.S."/>
        </authorList>
    </citation>
    <scope>NUCLEOTIDE SEQUENCE [LARGE SCALE GENOMIC DNA]</scope>
    <source>
        <strain evidence="2">6684</strain>
    </source>
</reference>
<gene>
    <name evidence="1" type="ORF">QG37_00546</name>
</gene>
<dbReference type="VEuPathDB" id="FungiDB:QG37_00546"/>